<organism evidence="3 4">
    <name type="scientific">Geobacter argillaceus</name>
    <dbReference type="NCBI Taxonomy" id="345631"/>
    <lineage>
        <taxon>Bacteria</taxon>
        <taxon>Pseudomonadati</taxon>
        <taxon>Thermodesulfobacteriota</taxon>
        <taxon>Desulfuromonadia</taxon>
        <taxon>Geobacterales</taxon>
        <taxon>Geobacteraceae</taxon>
        <taxon>Geobacter</taxon>
    </lineage>
</organism>
<gene>
    <name evidence="3" type="ORF">JN12_03876</name>
</gene>
<keyword evidence="2" id="KW-0732">Signal</keyword>
<evidence type="ECO:0008006" key="5">
    <source>
        <dbReference type="Google" id="ProtNLM"/>
    </source>
</evidence>
<evidence type="ECO:0000313" key="3">
    <source>
        <dbReference type="EMBL" id="TWJ13387.1"/>
    </source>
</evidence>
<comment type="caution">
    <text evidence="3">The sequence shown here is derived from an EMBL/GenBank/DDBJ whole genome shotgun (WGS) entry which is preliminary data.</text>
</comment>
<dbReference type="Proteomes" id="UP000319449">
    <property type="component" value="Unassembled WGS sequence"/>
</dbReference>
<evidence type="ECO:0000256" key="1">
    <source>
        <dbReference type="SAM" id="MobiDB-lite"/>
    </source>
</evidence>
<feature type="chain" id="PRO_5021990122" description="Spy/CpxP family protein refolding chaperone" evidence="2">
    <location>
        <begin position="27"/>
        <end position="146"/>
    </location>
</feature>
<dbReference type="OrthoDB" id="798005at2"/>
<feature type="region of interest" description="Disordered" evidence="1">
    <location>
        <begin position="26"/>
        <end position="51"/>
    </location>
</feature>
<feature type="compositionally biased region" description="Basic and acidic residues" evidence="1">
    <location>
        <begin position="118"/>
        <end position="134"/>
    </location>
</feature>
<evidence type="ECO:0000313" key="4">
    <source>
        <dbReference type="Proteomes" id="UP000319449"/>
    </source>
</evidence>
<protein>
    <recommendedName>
        <fullName evidence="5">Spy/CpxP family protein refolding chaperone</fullName>
    </recommendedName>
</protein>
<dbReference type="AlphaFoldDB" id="A0A562V6K8"/>
<name>A0A562V6K8_9BACT</name>
<keyword evidence="4" id="KW-1185">Reference proteome</keyword>
<feature type="region of interest" description="Disordered" evidence="1">
    <location>
        <begin position="110"/>
        <end position="146"/>
    </location>
</feature>
<accession>A0A562V6K8</accession>
<sequence length="146" mass="16435">MNRTKRLAIMLAGVLSLSLLAGQAMAQTGEPPQGRPKMMHRGEGMGQPDPARHLQRLTTNLGLTTEQQEKIKPILDEEAAQLKATDNEKLTGAERRTRMKELHGATFEKIRPILTPEQQKKHDAMRERMQDRNKAHQMKPAEAPAK</sequence>
<feature type="signal peptide" evidence="2">
    <location>
        <begin position="1"/>
        <end position="26"/>
    </location>
</feature>
<reference evidence="3 4" key="1">
    <citation type="submission" date="2019-07" db="EMBL/GenBank/DDBJ databases">
        <title>Genomic Encyclopedia of Archaeal and Bacterial Type Strains, Phase II (KMG-II): from individual species to whole genera.</title>
        <authorList>
            <person name="Goeker M."/>
        </authorList>
    </citation>
    <scope>NUCLEOTIDE SEQUENCE [LARGE SCALE GENOMIC DNA]</scope>
    <source>
        <strain evidence="3 4">ATCC BAA-1139</strain>
    </source>
</reference>
<dbReference type="EMBL" id="VLLN01000041">
    <property type="protein sequence ID" value="TWJ13387.1"/>
    <property type="molecule type" value="Genomic_DNA"/>
</dbReference>
<dbReference type="RefSeq" id="WP_145025870.1">
    <property type="nucleotide sequence ID" value="NZ_VLLN01000041.1"/>
</dbReference>
<proteinExistence type="predicted"/>
<evidence type="ECO:0000256" key="2">
    <source>
        <dbReference type="SAM" id="SignalP"/>
    </source>
</evidence>